<proteinExistence type="predicted"/>
<evidence type="ECO:0000313" key="11">
    <source>
        <dbReference type="Proteomes" id="UP000032545"/>
    </source>
</evidence>
<protein>
    <recommendedName>
        <fullName evidence="1">non-specific serine/threonine protein kinase</fullName>
        <ecNumber evidence="1">2.7.11.1</ecNumber>
    </recommendedName>
</protein>
<dbReference type="PROSITE" id="PS00107">
    <property type="entry name" value="PROTEIN_KINASE_ATP"/>
    <property type="match status" value="1"/>
</dbReference>
<dbReference type="PANTHER" id="PTHR43289:SF6">
    <property type="entry name" value="SERINE_THREONINE-PROTEIN KINASE NEKL-3"/>
    <property type="match status" value="1"/>
</dbReference>
<evidence type="ECO:0000256" key="4">
    <source>
        <dbReference type="ARBA" id="ARBA00022741"/>
    </source>
</evidence>
<reference evidence="11" key="1">
    <citation type="submission" date="2015-02" db="EMBL/GenBank/DDBJ databases">
        <title>Draft Genome of Frankia sp. CpI1-S.</title>
        <authorList>
            <person name="Oshone R.T."/>
            <person name="Ngom M."/>
            <person name="Ghodhbane-Gtari F."/>
            <person name="Gtari M."/>
            <person name="Morris K."/>
            <person name="Thomas K."/>
            <person name="Sen A."/>
            <person name="Tisa L.S."/>
        </authorList>
    </citation>
    <scope>NUCLEOTIDE SEQUENCE [LARGE SCALE GENOMIC DNA]</scope>
    <source>
        <strain evidence="11">CpI1-S</strain>
    </source>
</reference>
<dbReference type="SUPFAM" id="SSF56112">
    <property type="entry name" value="Protein kinase-like (PK-like)"/>
    <property type="match status" value="1"/>
</dbReference>
<feature type="region of interest" description="Disordered" evidence="8">
    <location>
        <begin position="300"/>
        <end position="377"/>
    </location>
</feature>
<keyword evidence="6 7" id="KW-0067">ATP-binding</keyword>
<dbReference type="PANTHER" id="PTHR43289">
    <property type="entry name" value="MITOGEN-ACTIVATED PROTEIN KINASE KINASE KINASE 20-RELATED"/>
    <property type="match status" value="1"/>
</dbReference>
<evidence type="ECO:0000256" key="3">
    <source>
        <dbReference type="ARBA" id="ARBA00022679"/>
    </source>
</evidence>
<sequence>MAAVPVGNRVVAGRYRLVARLGAGAMGTVWRAFDSVLETEAALKEIEFAGGVAGAERADRVERALREARHAAKLRGHPHVVTILDVVLEHGLPWIVMELVPSRSLFEVVRDDGPLPTAEVARIGIAMLDALVAARDHGIVHRDVKPSNVLIGTDGRVVLTDFGIATGDGDPTLTVTGVLGTPLYMAPERLDNRPATFEADLFSLGGTLYYAVEGHPPFERDSFGAMLAAILLHPPAPTRRAGALGPVLDGLLAKDPAQRPTPARARELLEQAARSWPQPGVSGGDALSWHLRYSVPPGGNGDAPGRFTGSLPEVSAAPGSLRAANPTSAGGPGGGLDDCDEATRVAGRTSHQPPPDLPPTRFPEPPDATPGAEPAMADRPAAPAELTAVEQDGAVLLRWAPSVTPGASYRVSRVLADPSAPNGRRERSLGITTGTELFDAGAPRGVPHWHEVVAMVGGASGRLRSTPVRTPTRTLLPPVTALRASMTNDAVALSWRPMPERDEVMIERTFAETSPLSGAKRRFRGAGGYFLDEDTAPGAIYRYRVWAAGPDGSDALAPSGVAEVVVRVVARPRPVLDLEARATLGGTVLGWTTVPGAIVRIYATEAPEQAGLAGTGPFGPADHEVGVGSLEGRARLVGESRRGRLVDRQAIGTVVYTPITIAEDRAVIGAAVSHREV</sequence>
<dbReference type="EC" id="2.7.11.1" evidence="1"/>
<evidence type="ECO:0000256" key="2">
    <source>
        <dbReference type="ARBA" id="ARBA00022527"/>
    </source>
</evidence>
<dbReference type="InterPro" id="IPR008271">
    <property type="entry name" value="Ser/Thr_kinase_AS"/>
</dbReference>
<evidence type="ECO:0000259" key="9">
    <source>
        <dbReference type="PROSITE" id="PS50011"/>
    </source>
</evidence>
<gene>
    <name evidence="10" type="ORF">FF36_04031</name>
</gene>
<dbReference type="PROSITE" id="PS50011">
    <property type="entry name" value="PROTEIN_KINASE_DOM"/>
    <property type="match status" value="1"/>
</dbReference>
<dbReference type="InterPro" id="IPR036116">
    <property type="entry name" value="FN3_sf"/>
</dbReference>
<name>A0A0D8BBX7_9ACTN</name>
<dbReference type="RefSeq" id="WP_044886582.1">
    <property type="nucleotide sequence ID" value="NZ_JYFN01000033.1"/>
</dbReference>
<dbReference type="PROSITE" id="PS00108">
    <property type="entry name" value="PROTEIN_KINASE_ST"/>
    <property type="match status" value="1"/>
</dbReference>
<evidence type="ECO:0000256" key="8">
    <source>
        <dbReference type="SAM" id="MobiDB-lite"/>
    </source>
</evidence>
<dbReference type="GO" id="GO:0005524">
    <property type="term" value="F:ATP binding"/>
    <property type="evidence" value="ECO:0007669"/>
    <property type="project" value="UniProtKB-UniRule"/>
</dbReference>
<feature type="binding site" evidence="7">
    <location>
        <position position="44"/>
    </location>
    <ligand>
        <name>ATP</name>
        <dbReference type="ChEBI" id="CHEBI:30616"/>
    </ligand>
</feature>
<feature type="compositionally biased region" description="Pro residues" evidence="8">
    <location>
        <begin position="352"/>
        <end position="368"/>
    </location>
</feature>
<dbReference type="InterPro" id="IPR017441">
    <property type="entry name" value="Protein_kinase_ATP_BS"/>
</dbReference>
<dbReference type="GO" id="GO:0004674">
    <property type="term" value="F:protein serine/threonine kinase activity"/>
    <property type="evidence" value="ECO:0007669"/>
    <property type="project" value="UniProtKB-KW"/>
</dbReference>
<accession>A0A0D8BBX7</accession>
<dbReference type="OrthoDB" id="9762169at2"/>
<dbReference type="Pfam" id="PF00069">
    <property type="entry name" value="Pkinase"/>
    <property type="match status" value="1"/>
</dbReference>
<keyword evidence="2" id="KW-0723">Serine/threonine-protein kinase</keyword>
<reference evidence="10 11" key="2">
    <citation type="journal article" date="2016" name="Genome Announc.">
        <title>Permanent Draft Genome Sequences for Two Variants of Frankia sp. Strain CpI1, the First Frankia Strain Isolated from Root Nodules of Comptonia peregrina.</title>
        <authorList>
            <person name="Oshone R."/>
            <person name="Hurst S.G.IV."/>
            <person name="Abebe-Akele F."/>
            <person name="Simpson S."/>
            <person name="Morris K."/>
            <person name="Thomas W.K."/>
            <person name="Tisa L.S."/>
        </authorList>
    </citation>
    <scope>NUCLEOTIDE SEQUENCE [LARGE SCALE GENOMIC DNA]</scope>
    <source>
        <strain evidence="11">CpI1-S</strain>
    </source>
</reference>
<dbReference type="Gene3D" id="1.10.510.10">
    <property type="entry name" value="Transferase(Phosphotransferase) domain 1"/>
    <property type="match status" value="1"/>
</dbReference>
<evidence type="ECO:0000313" key="10">
    <source>
        <dbReference type="EMBL" id="KJE21696.1"/>
    </source>
</evidence>
<dbReference type="InterPro" id="IPR011009">
    <property type="entry name" value="Kinase-like_dom_sf"/>
</dbReference>
<dbReference type="SMART" id="SM00220">
    <property type="entry name" value="S_TKc"/>
    <property type="match status" value="1"/>
</dbReference>
<organism evidence="10 11">
    <name type="scientific">Frankia torreyi</name>
    <dbReference type="NCBI Taxonomy" id="1856"/>
    <lineage>
        <taxon>Bacteria</taxon>
        <taxon>Bacillati</taxon>
        <taxon>Actinomycetota</taxon>
        <taxon>Actinomycetes</taxon>
        <taxon>Frankiales</taxon>
        <taxon>Frankiaceae</taxon>
        <taxon>Frankia</taxon>
    </lineage>
</organism>
<dbReference type="Proteomes" id="UP000032545">
    <property type="component" value="Unassembled WGS sequence"/>
</dbReference>
<evidence type="ECO:0000256" key="5">
    <source>
        <dbReference type="ARBA" id="ARBA00022777"/>
    </source>
</evidence>
<keyword evidence="4 7" id="KW-0547">Nucleotide-binding</keyword>
<feature type="domain" description="Protein kinase" evidence="9">
    <location>
        <begin position="15"/>
        <end position="269"/>
    </location>
</feature>
<dbReference type="EMBL" id="JYFN01000033">
    <property type="protein sequence ID" value="KJE21696.1"/>
    <property type="molecule type" value="Genomic_DNA"/>
</dbReference>
<keyword evidence="5 10" id="KW-0418">Kinase</keyword>
<dbReference type="Gene3D" id="3.30.200.20">
    <property type="entry name" value="Phosphorylase Kinase, domain 1"/>
    <property type="match status" value="1"/>
</dbReference>
<dbReference type="CDD" id="cd14014">
    <property type="entry name" value="STKc_PknB_like"/>
    <property type="match status" value="1"/>
</dbReference>
<dbReference type="PATRIC" id="fig|1502723.3.peg.3732"/>
<evidence type="ECO:0000256" key="6">
    <source>
        <dbReference type="ARBA" id="ARBA00022840"/>
    </source>
</evidence>
<comment type="caution">
    <text evidence="10">The sequence shown here is derived from an EMBL/GenBank/DDBJ whole genome shotgun (WGS) entry which is preliminary data.</text>
</comment>
<dbReference type="SUPFAM" id="SSF49265">
    <property type="entry name" value="Fibronectin type III"/>
    <property type="match status" value="1"/>
</dbReference>
<evidence type="ECO:0000256" key="7">
    <source>
        <dbReference type="PROSITE-ProRule" id="PRU10141"/>
    </source>
</evidence>
<keyword evidence="11" id="KW-1185">Reference proteome</keyword>
<keyword evidence="3" id="KW-0808">Transferase</keyword>
<evidence type="ECO:0000256" key="1">
    <source>
        <dbReference type="ARBA" id="ARBA00012513"/>
    </source>
</evidence>
<dbReference type="AlphaFoldDB" id="A0A0D8BBX7"/>
<dbReference type="InterPro" id="IPR000719">
    <property type="entry name" value="Prot_kinase_dom"/>
</dbReference>